<dbReference type="PANTHER" id="PTHR24198">
    <property type="entry name" value="ANKYRIN REPEAT AND PROTEIN KINASE DOMAIN-CONTAINING PROTEIN"/>
    <property type="match status" value="1"/>
</dbReference>
<dbReference type="STRING" id="1160497.A0A1L9V7D5"/>
<evidence type="ECO:0000256" key="2">
    <source>
        <dbReference type="ARBA" id="ARBA00023043"/>
    </source>
</evidence>
<evidence type="ECO:0000313" key="6">
    <source>
        <dbReference type="EMBL" id="OJJ79844.1"/>
    </source>
</evidence>
<evidence type="ECO:0000256" key="1">
    <source>
        <dbReference type="ARBA" id="ARBA00022737"/>
    </source>
</evidence>
<sequence length="309" mass="34228">MARTTSDPADTKGRRREQNKLAQRRFRWRNNQRKAAELLAHPTPSPSSNSNSGQEPRTEDATLSDTPAMFTTSTTVPAYNLQSPRVTAPDLFDDFDLSGINNIFMPEFESMHPPDILQPLPVPATSEPETHISRPYMSRELSIVPGNNSRNGSETCDYVENDLGRPWISPLHRAIQSGHSKIVQLLLEHKANCNEKERGGLTPLIHAIIGGYEDVVDSLLSHGASIELVDDEHRSALHWAVINRRERLLKRLLKHCAGDSTLINGCTKEGRTPLLIAIDTGFEAAVEVLLESGADVHFRGKGHGIVQQS</sequence>
<dbReference type="PANTHER" id="PTHR24198:SF165">
    <property type="entry name" value="ANKYRIN REPEAT-CONTAINING PROTEIN-RELATED"/>
    <property type="match status" value="1"/>
</dbReference>
<dbReference type="SUPFAM" id="SSF48403">
    <property type="entry name" value="Ankyrin repeat"/>
    <property type="match status" value="1"/>
</dbReference>
<gene>
    <name evidence="6" type="ORF">ASPGLDRAFT_39427</name>
</gene>
<dbReference type="SMART" id="SM00248">
    <property type="entry name" value="ANK"/>
    <property type="match status" value="4"/>
</dbReference>
<dbReference type="EMBL" id="KV878914">
    <property type="protein sequence ID" value="OJJ79844.1"/>
    <property type="molecule type" value="Genomic_DNA"/>
</dbReference>
<feature type="compositionally biased region" description="Basic residues" evidence="4">
    <location>
        <begin position="20"/>
        <end position="32"/>
    </location>
</feature>
<keyword evidence="7" id="KW-1185">Reference proteome</keyword>
<dbReference type="InterPro" id="IPR036770">
    <property type="entry name" value="Ankyrin_rpt-contain_sf"/>
</dbReference>
<dbReference type="PROSITE" id="PS50088">
    <property type="entry name" value="ANK_REPEAT"/>
    <property type="match status" value="3"/>
</dbReference>
<dbReference type="InterPro" id="IPR002110">
    <property type="entry name" value="Ankyrin_rpt"/>
</dbReference>
<proteinExistence type="predicted"/>
<keyword evidence="2 3" id="KW-0040">ANK repeat</keyword>
<evidence type="ECO:0000256" key="4">
    <source>
        <dbReference type="SAM" id="MobiDB-lite"/>
    </source>
</evidence>
<reference evidence="7" key="1">
    <citation type="journal article" date="2017" name="Genome Biol.">
        <title>Comparative genomics reveals high biological diversity and specific adaptations in the industrially and medically important fungal genus Aspergillus.</title>
        <authorList>
            <person name="de Vries R.P."/>
            <person name="Riley R."/>
            <person name="Wiebenga A."/>
            <person name="Aguilar-Osorio G."/>
            <person name="Amillis S."/>
            <person name="Uchima C.A."/>
            <person name="Anderluh G."/>
            <person name="Asadollahi M."/>
            <person name="Askin M."/>
            <person name="Barry K."/>
            <person name="Battaglia E."/>
            <person name="Bayram O."/>
            <person name="Benocci T."/>
            <person name="Braus-Stromeyer S.A."/>
            <person name="Caldana C."/>
            <person name="Canovas D."/>
            <person name="Cerqueira G.C."/>
            <person name="Chen F."/>
            <person name="Chen W."/>
            <person name="Choi C."/>
            <person name="Clum A."/>
            <person name="Dos Santos R.A."/>
            <person name="Damasio A.R."/>
            <person name="Diallinas G."/>
            <person name="Emri T."/>
            <person name="Fekete E."/>
            <person name="Flipphi M."/>
            <person name="Freyberg S."/>
            <person name="Gallo A."/>
            <person name="Gournas C."/>
            <person name="Habgood R."/>
            <person name="Hainaut M."/>
            <person name="Harispe M.L."/>
            <person name="Henrissat B."/>
            <person name="Hilden K.S."/>
            <person name="Hope R."/>
            <person name="Hossain A."/>
            <person name="Karabika E."/>
            <person name="Karaffa L."/>
            <person name="Karanyi Z."/>
            <person name="Krasevec N."/>
            <person name="Kuo A."/>
            <person name="Kusch H."/>
            <person name="LaButti K."/>
            <person name="Lagendijk E.L."/>
            <person name="Lapidus A."/>
            <person name="Levasseur A."/>
            <person name="Lindquist E."/>
            <person name="Lipzen A."/>
            <person name="Logrieco A.F."/>
            <person name="MacCabe A."/>
            <person name="Maekelae M.R."/>
            <person name="Malavazi I."/>
            <person name="Melin P."/>
            <person name="Meyer V."/>
            <person name="Mielnichuk N."/>
            <person name="Miskei M."/>
            <person name="Molnar A.P."/>
            <person name="Mule G."/>
            <person name="Ngan C.Y."/>
            <person name="Orejas M."/>
            <person name="Orosz E."/>
            <person name="Ouedraogo J.P."/>
            <person name="Overkamp K.M."/>
            <person name="Park H.-S."/>
            <person name="Perrone G."/>
            <person name="Piumi F."/>
            <person name="Punt P.J."/>
            <person name="Ram A.F."/>
            <person name="Ramon A."/>
            <person name="Rauscher S."/>
            <person name="Record E."/>
            <person name="Riano-Pachon D.M."/>
            <person name="Robert V."/>
            <person name="Roehrig J."/>
            <person name="Ruller R."/>
            <person name="Salamov A."/>
            <person name="Salih N.S."/>
            <person name="Samson R.A."/>
            <person name="Sandor E."/>
            <person name="Sanguinetti M."/>
            <person name="Schuetze T."/>
            <person name="Sepcic K."/>
            <person name="Shelest E."/>
            <person name="Sherlock G."/>
            <person name="Sophianopoulou V."/>
            <person name="Squina F.M."/>
            <person name="Sun H."/>
            <person name="Susca A."/>
            <person name="Todd R.B."/>
            <person name="Tsang A."/>
            <person name="Unkles S.E."/>
            <person name="van de Wiele N."/>
            <person name="van Rossen-Uffink D."/>
            <person name="Oliveira J.V."/>
            <person name="Vesth T.C."/>
            <person name="Visser J."/>
            <person name="Yu J.-H."/>
            <person name="Zhou M."/>
            <person name="Andersen M.R."/>
            <person name="Archer D.B."/>
            <person name="Baker S.E."/>
            <person name="Benoit I."/>
            <person name="Brakhage A.A."/>
            <person name="Braus G.H."/>
            <person name="Fischer R."/>
            <person name="Frisvad J.C."/>
            <person name="Goldman G.H."/>
            <person name="Houbraken J."/>
            <person name="Oakley B."/>
            <person name="Pocsi I."/>
            <person name="Scazzocchio C."/>
            <person name="Seiboth B."/>
            <person name="vanKuyk P.A."/>
            <person name="Wortman J."/>
            <person name="Dyer P.S."/>
            <person name="Grigoriev I.V."/>
        </authorList>
    </citation>
    <scope>NUCLEOTIDE SEQUENCE [LARGE SCALE GENOMIC DNA]</scope>
    <source>
        <strain evidence="7">CBS 516.65</strain>
    </source>
</reference>
<evidence type="ECO:0000313" key="7">
    <source>
        <dbReference type="Proteomes" id="UP000184300"/>
    </source>
</evidence>
<feature type="domain" description="BZIP" evidence="5">
    <location>
        <begin position="14"/>
        <end position="29"/>
    </location>
</feature>
<protein>
    <recommendedName>
        <fullName evidence="5">BZIP domain-containing protein</fullName>
    </recommendedName>
</protein>
<dbReference type="GO" id="GO:0003700">
    <property type="term" value="F:DNA-binding transcription factor activity"/>
    <property type="evidence" value="ECO:0007669"/>
    <property type="project" value="InterPro"/>
</dbReference>
<dbReference type="Proteomes" id="UP000184300">
    <property type="component" value="Unassembled WGS sequence"/>
</dbReference>
<dbReference type="RefSeq" id="XP_022396542.1">
    <property type="nucleotide sequence ID" value="XM_022545083.1"/>
</dbReference>
<dbReference type="Gene3D" id="1.25.40.20">
    <property type="entry name" value="Ankyrin repeat-containing domain"/>
    <property type="match status" value="1"/>
</dbReference>
<organism evidence="6 7">
    <name type="scientific">Aspergillus glaucus CBS 516.65</name>
    <dbReference type="NCBI Taxonomy" id="1160497"/>
    <lineage>
        <taxon>Eukaryota</taxon>
        <taxon>Fungi</taxon>
        <taxon>Dikarya</taxon>
        <taxon>Ascomycota</taxon>
        <taxon>Pezizomycotina</taxon>
        <taxon>Eurotiomycetes</taxon>
        <taxon>Eurotiomycetidae</taxon>
        <taxon>Eurotiales</taxon>
        <taxon>Aspergillaceae</taxon>
        <taxon>Aspergillus</taxon>
        <taxon>Aspergillus subgen. Aspergillus</taxon>
    </lineage>
</organism>
<evidence type="ECO:0000259" key="5">
    <source>
        <dbReference type="PROSITE" id="PS00036"/>
    </source>
</evidence>
<feature type="compositionally biased region" description="Basic and acidic residues" evidence="4">
    <location>
        <begin position="9"/>
        <end position="19"/>
    </location>
</feature>
<dbReference type="Pfam" id="PF00023">
    <property type="entry name" value="Ank"/>
    <property type="match status" value="1"/>
</dbReference>
<dbReference type="PROSITE" id="PS50297">
    <property type="entry name" value="ANK_REP_REGION"/>
    <property type="match status" value="3"/>
</dbReference>
<evidence type="ECO:0000256" key="3">
    <source>
        <dbReference type="PROSITE-ProRule" id="PRU00023"/>
    </source>
</evidence>
<feature type="repeat" description="ANK" evidence="3">
    <location>
        <begin position="269"/>
        <end position="301"/>
    </location>
</feature>
<feature type="repeat" description="ANK" evidence="3">
    <location>
        <begin position="169"/>
        <end position="198"/>
    </location>
</feature>
<dbReference type="VEuPathDB" id="FungiDB:ASPGLDRAFT_39427"/>
<dbReference type="OrthoDB" id="366390at2759"/>
<feature type="region of interest" description="Disordered" evidence="4">
    <location>
        <begin position="1"/>
        <end position="66"/>
    </location>
</feature>
<dbReference type="PROSITE" id="PS00036">
    <property type="entry name" value="BZIP_BASIC"/>
    <property type="match status" value="1"/>
</dbReference>
<dbReference type="CDD" id="cd14688">
    <property type="entry name" value="bZIP_YAP"/>
    <property type="match status" value="1"/>
</dbReference>
<dbReference type="AlphaFoldDB" id="A0A1L9V7D5"/>
<name>A0A1L9V7D5_ASPGL</name>
<accession>A0A1L9V7D5</accession>
<dbReference type="Pfam" id="PF12796">
    <property type="entry name" value="Ank_2"/>
    <property type="match status" value="1"/>
</dbReference>
<keyword evidence="1" id="KW-0677">Repeat</keyword>
<dbReference type="GeneID" id="34461344"/>
<dbReference type="InterPro" id="IPR004827">
    <property type="entry name" value="bZIP"/>
</dbReference>
<feature type="repeat" description="ANK" evidence="3">
    <location>
        <begin position="199"/>
        <end position="231"/>
    </location>
</feature>